<evidence type="ECO:0000313" key="1">
    <source>
        <dbReference type="EMBL" id="EKC76284.1"/>
    </source>
</evidence>
<protein>
    <submittedName>
        <fullName evidence="1">Uncharacterized protein</fullName>
    </submittedName>
</protein>
<reference evidence="1" key="1">
    <citation type="journal article" date="2013" name="Environ. Microbiol.">
        <title>Microbiota from the distal guts of lean and obese adolescents exhibit partial functional redundancy besides clear differences in community structure.</title>
        <authorList>
            <person name="Ferrer M."/>
            <person name="Ruiz A."/>
            <person name="Lanza F."/>
            <person name="Haange S.B."/>
            <person name="Oberbach A."/>
            <person name="Till H."/>
            <person name="Bargiela R."/>
            <person name="Campoy C."/>
            <person name="Segura M.T."/>
            <person name="Richter M."/>
            <person name="von Bergen M."/>
            <person name="Seifert J."/>
            <person name="Suarez A."/>
        </authorList>
    </citation>
    <scope>NUCLEOTIDE SEQUENCE</scope>
</reference>
<dbReference type="EMBL" id="AJWY01003133">
    <property type="protein sequence ID" value="EKC76284.1"/>
    <property type="molecule type" value="Genomic_DNA"/>
</dbReference>
<dbReference type="AlphaFoldDB" id="K1U8H0"/>
<sequence>MTNIMKWIEMMVKKLTARYMSLNRQFKVQRHTIVCQSGMEDYVSVTIDCTESFSFDFWTKDLPVSMVTDTLMMYQKHSEKCTEILPLSITLNECI</sequence>
<name>K1U8H0_9ZZZZ</name>
<comment type="caution">
    <text evidence="1">The sequence shown here is derived from an EMBL/GenBank/DDBJ whole genome shotgun (WGS) entry which is preliminary data.</text>
</comment>
<gene>
    <name evidence="1" type="ORF">LEA_04782</name>
</gene>
<organism evidence="1">
    <name type="scientific">human gut metagenome</name>
    <dbReference type="NCBI Taxonomy" id="408170"/>
    <lineage>
        <taxon>unclassified sequences</taxon>
        <taxon>metagenomes</taxon>
        <taxon>organismal metagenomes</taxon>
    </lineage>
</organism>
<proteinExistence type="predicted"/>
<accession>K1U8H0</accession>
<feature type="non-terminal residue" evidence="1">
    <location>
        <position position="95"/>
    </location>
</feature>